<evidence type="ECO:0000313" key="3">
    <source>
        <dbReference type="Proteomes" id="UP000617544"/>
    </source>
</evidence>
<feature type="domain" description="Methyltransferase" evidence="1">
    <location>
        <begin position="42"/>
        <end position="136"/>
    </location>
</feature>
<name>A0A832T216_PYRHR</name>
<sequence length="227" mass="26791">MGFKEYYRVFPTYTDINSQEYRSRIETLEPLLMKYMKKRGKVLDLACGVGGFSFLLEDYGFEVVGVDISEDMIRKAREYAKSRESNVEFIVGDARKLSFEDKTFDYVIFIDSIVHFEPLELNQVFKEVRRVLKPSGKFIMYFTDLRELLPRLKESLVVGQKYWISKVIPDQEERTVVIEFKSEQDSFRVRFNVWGKTGVELLAKLYFTKEAEEKVGNYSYLTVYNPK</sequence>
<accession>A0A832T216</accession>
<dbReference type="Proteomes" id="UP000617544">
    <property type="component" value="Unassembled WGS sequence"/>
</dbReference>
<protein>
    <submittedName>
        <fullName evidence="2">Methyltransferase domain-containing protein</fullName>
    </submittedName>
</protein>
<dbReference type="OMA" id="FNVWGKT"/>
<dbReference type="Pfam" id="PF13649">
    <property type="entry name" value="Methyltransf_25"/>
    <property type="match status" value="1"/>
</dbReference>
<dbReference type="GO" id="GO:0032259">
    <property type="term" value="P:methylation"/>
    <property type="evidence" value="ECO:0007669"/>
    <property type="project" value="UniProtKB-KW"/>
</dbReference>
<dbReference type="Gene3D" id="3.40.50.150">
    <property type="entry name" value="Vaccinia Virus protein VP39"/>
    <property type="match status" value="1"/>
</dbReference>
<organism evidence="2 3">
    <name type="scientific">Pyrococcus horikoshii</name>
    <dbReference type="NCBI Taxonomy" id="53953"/>
    <lineage>
        <taxon>Archaea</taxon>
        <taxon>Methanobacteriati</taxon>
        <taxon>Methanobacteriota</taxon>
        <taxon>Thermococci</taxon>
        <taxon>Thermococcales</taxon>
        <taxon>Thermococcaceae</taxon>
        <taxon>Pyrococcus</taxon>
    </lineage>
</organism>
<dbReference type="InterPro" id="IPR029063">
    <property type="entry name" value="SAM-dependent_MTases_sf"/>
</dbReference>
<proteinExistence type="predicted"/>
<dbReference type="GeneID" id="1444116"/>
<dbReference type="AlphaFoldDB" id="A0A832T216"/>
<dbReference type="PANTHER" id="PTHR43591:SF24">
    <property type="entry name" value="2-METHOXY-6-POLYPRENYL-1,4-BENZOQUINOL METHYLASE, MITOCHONDRIAL"/>
    <property type="match status" value="1"/>
</dbReference>
<keyword evidence="2" id="KW-0489">Methyltransferase</keyword>
<evidence type="ECO:0000313" key="2">
    <source>
        <dbReference type="EMBL" id="HII61180.1"/>
    </source>
</evidence>
<keyword evidence="2" id="KW-0808">Transferase</keyword>
<dbReference type="SMR" id="A0A832T216"/>
<evidence type="ECO:0000259" key="1">
    <source>
        <dbReference type="Pfam" id="PF13649"/>
    </source>
</evidence>
<dbReference type="EMBL" id="DUJN01000004">
    <property type="protein sequence ID" value="HII61180.1"/>
    <property type="molecule type" value="Genomic_DNA"/>
</dbReference>
<dbReference type="SUPFAM" id="SSF53335">
    <property type="entry name" value="S-adenosyl-L-methionine-dependent methyltransferases"/>
    <property type="match status" value="1"/>
</dbReference>
<dbReference type="PANTHER" id="PTHR43591">
    <property type="entry name" value="METHYLTRANSFERASE"/>
    <property type="match status" value="1"/>
</dbReference>
<reference evidence="2" key="1">
    <citation type="journal article" date="2020" name="bioRxiv">
        <title>A rank-normalized archaeal taxonomy based on genome phylogeny resolves widespread incomplete and uneven classifications.</title>
        <authorList>
            <person name="Rinke C."/>
            <person name="Chuvochina M."/>
            <person name="Mussig A.J."/>
            <person name="Chaumeil P.-A."/>
            <person name="Waite D.W."/>
            <person name="Whitman W.B."/>
            <person name="Parks D.H."/>
            <person name="Hugenholtz P."/>
        </authorList>
    </citation>
    <scope>NUCLEOTIDE SEQUENCE</scope>
    <source>
        <strain evidence="2">UBA8834</strain>
    </source>
</reference>
<dbReference type="InterPro" id="IPR041698">
    <property type="entry name" value="Methyltransf_25"/>
</dbReference>
<dbReference type="RefSeq" id="WP_010884329.1">
    <property type="nucleotide sequence ID" value="NZ_DUJN01000004.1"/>
</dbReference>
<dbReference type="CDD" id="cd02440">
    <property type="entry name" value="AdoMet_MTases"/>
    <property type="match status" value="1"/>
</dbReference>
<comment type="caution">
    <text evidence="2">The sequence shown here is derived from an EMBL/GenBank/DDBJ whole genome shotgun (WGS) entry which is preliminary data.</text>
</comment>
<dbReference type="GO" id="GO:0008168">
    <property type="term" value="F:methyltransferase activity"/>
    <property type="evidence" value="ECO:0007669"/>
    <property type="project" value="UniProtKB-KW"/>
</dbReference>
<gene>
    <name evidence="2" type="ORF">HA331_05430</name>
</gene>